<dbReference type="PANTHER" id="PTHR10000:SF8">
    <property type="entry name" value="HAD SUPERFAMILY HYDROLASE-LIKE, TYPE 3"/>
    <property type="match status" value="1"/>
</dbReference>
<organism evidence="4 5">
    <name type="scientific">Celerinatantimonas diazotrophica</name>
    <dbReference type="NCBI Taxonomy" id="412034"/>
    <lineage>
        <taxon>Bacteria</taxon>
        <taxon>Pseudomonadati</taxon>
        <taxon>Pseudomonadota</taxon>
        <taxon>Gammaproteobacteria</taxon>
        <taxon>Celerinatantimonadaceae</taxon>
        <taxon>Celerinatantimonas</taxon>
    </lineage>
</organism>
<dbReference type="InterPro" id="IPR036412">
    <property type="entry name" value="HAD-like_sf"/>
</dbReference>
<dbReference type="Proteomes" id="UP000295565">
    <property type="component" value="Unassembled WGS sequence"/>
</dbReference>
<evidence type="ECO:0000256" key="2">
    <source>
        <dbReference type="ARBA" id="ARBA00022801"/>
    </source>
</evidence>
<dbReference type="InterPro" id="IPR006381">
    <property type="entry name" value="HAD-SF-IIB-MPGP"/>
</dbReference>
<proteinExistence type="predicted"/>
<gene>
    <name evidence="4" type="ORF">EV690_2021</name>
</gene>
<dbReference type="SUPFAM" id="SSF56784">
    <property type="entry name" value="HAD-like"/>
    <property type="match status" value="1"/>
</dbReference>
<dbReference type="AlphaFoldDB" id="A0A4R1JN33"/>
<dbReference type="EMBL" id="SMGD01000013">
    <property type="protein sequence ID" value="TCK51929.1"/>
    <property type="molecule type" value="Genomic_DNA"/>
</dbReference>
<name>A0A4R1JN33_9GAMM</name>
<dbReference type="GO" id="GO:0005829">
    <property type="term" value="C:cytosol"/>
    <property type="evidence" value="ECO:0007669"/>
    <property type="project" value="TreeGrafter"/>
</dbReference>
<dbReference type="PANTHER" id="PTHR10000">
    <property type="entry name" value="PHOSPHOSERINE PHOSPHATASE"/>
    <property type="match status" value="1"/>
</dbReference>
<keyword evidence="5" id="KW-1185">Reference proteome</keyword>
<dbReference type="InterPro" id="IPR006379">
    <property type="entry name" value="HAD-SF_hydro_IIB"/>
</dbReference>
<keyword evidence="3" id="KW-0460">Magnesium</keyword>
<accession>A0A4R1JN33</accession>
<dbReference type="GO" id="GO:0051479">
    <property type="term" value="P:mannosylglycerate biosynthetic process"/>
    <property type="evidence" value="ECO:0007669"/>
    <property type="project" value="InterPro"/>
</dbReference>
<dbReference type="InterPro" id="IPR023214">
    <property type="entry name" value="HAD_sf"/>
</dbReference>
<dbReference type="RefSeq" id="WP_165872720.1">
    <property type="nucleotide sequence ID" value="NZ_OU594967.1"/>
</dbReference>
<dbReference type="Gene3D" id="3.40.50.1000">
    <property type="entry name" value="HAD superfamily/HAD-like"/>
    <property type="match status" value="1"/>
</dbReference>
<dbReference type="GO" id="GO:0000287">
    <property type="term" value="F:magnesium ion binding"/>
    <property type="evidence" value="ECO:0007669"/>
    <property type="project" value="UniProtKB-ARBA"/>
</dbReference>
<dbReference type="Gene3D" id="3.30.980.20">
    <property type="entry name" value="Putative mannosyl-3-phosphoglycerate phosphatase, domain 2"/>
    <property type="match status" value="1"/>
</dbReference>
<dbReference type="NCBIfam" id="TIGR01484">
    <property type="entry name" value="HAD-SF-IIB"/>
    <property type="match status" value="1"/>
</dbReference>
<dbReference type="SFLD" id="SFLDS00003">
    <property type="entry name" value="Haloacid_Dehalogenase"/>
    <property type="match status" value="1"/>
</dbReference>
<dbReference type="SFLD" id="SFLDG01142">
    <property type="entry name" value="C2.B.2:_Mannosyl-3-phosphoglyc"/>
    <property type="match status" value="1"/>
</dbReference>
<evidence type="ECO:0000313" key="4">
    <source>
        <dbReference type="EMBL" id="TCK51929.1"/>
    </source>
</evidence>
<evidence type="ECO:0000256" key="3">
    <source>
        <dbReference type="ARBA" id="ARBA00022842"/>
    </source>
</evidence>
<evidence type="ECO:0000256" key="1">
    <source>
        <dbReference type="ARBA" id="ARBA00022723"/>
    </source>
</evidence>
<keyword evidence="1" id="KW-0479">Metal-binding</keyword>
<keyword evidence="2" id="KW-0378">Hydrolase</keyword>
<evidence type="ECO:0000313" key="5">
    <source>
        <dbReference type="Proteomes" id="UP000295565"/>
    </source>
</evidence>
<comment type="caution">
    <text evidence="4">The sequence shown here is derived from an EMBL/GenBank/DDBJ whole genome shotgun (WGS) entry which is preliminary data.</text>
</comment>
<dbReference type="GO" id="GO:0050531">
    <property type="term" value="F:mannosyl-3-phosphoglycerate phosphatase activity"/>
    <property type="evidence" value="ECO:0007669"/>
    <property type="project" value="InterPro"/>
</dbReference>
<dbReference type="NCBIfam" id="TIGR01486">
    <property type="entry name" value="HAD-SF-IIB-MPGP"/>
    <property type="match status" value="1"/>
</dbReference>
<dbReference type="Pfam" id="PF08282">
    <property type="entry name" value="Hydrolase_3"/>
    <property type="match status" value="1"/>
</dbReference>
<dbReference type="SFLD" id="SFLDG01140">
    <property type="entry name" value="C2.B:_Phosphomannomutase_and_P"/>
    <property type="match status" value="1"/>
</dbReference>
<protein>
    <submittedName>
        <fullName evidence="4">Mannosyl-3-phosphoglycerate phosphatase</fullName>
    </submittedName>
</protein>
<sequence length="315" mass="35932">MANRTNTVDEQHYYAYPLHRPGNAGKIISGSPKLLVFSDLDGTLLDHNNYSYDAAKPALLQLFRHNIPLILNTSKTFIETADIASQMGGFHPFVIENGAAIAIPENYFSHLPEYDEIVESSRSIRYFIKRFGSPYNTICHILAQLREQYPFEFRGFKDMSAQEVSNITGLSLEQSQKARKRLASEPIVWNKGNIHQFEEKLNQQNLTLIQGGRFWHVKSASDKAAAMHWLTELYHQQSPQQQFIQVALGDSPNDQTMLDQADIAIAVRSHNGKHRLNLGKQRPNRIYTQHAGPAGWQASLLRVIEHYVPKERFYG</sequence>
<reference evidence="4 5" key="1">
    <citation type="submission" date="2019-03" db="EMBL/GenBank/DDBJ databases">
        <title>Genomic Encyclopedia of Type Strains, Phase IV (KMG-IV): sequencing the most valuable type-strain genomes for metagenomic binning, comparative biology and taxonomic classification.</title>
        <authorList>
            <person name="Goeker M."/>
        </authorList>
    </citation>
    <scope>NUCLEOTIDE SEQUENCE [LARGE SCALE GENOMIC DNA]</scope>
    <source>
        <strain evidence="4 5">DSM 18577</strain>
    </source>
</reference>